<feature type="region of interest" description="Disordered" evidence="5">
    <location>
        <begin position="88"/>
        <end position="124"/>
    </location>
</feature>
<evidence type="ECO:0000256" key="4">
    <source>
        <dbReference type="RuleBase" id="RU363128"/>
    </source>
</evidence>
<dbReference type="Gramene" id="CDF33460">
    <property type="protein sequence ID" value="CDF33460"/>
    <property type="gene ID" value="CHC_T00008627001"/>
</dbReference>
<dbReference type="PANTHER" id="PTHR12538">
    <property type="entry name" value="40S RIBOSOMAL PROTEIN S26"/>
    <property type="match status" value="1"/>
</dbReference>
<dbReference type="GO" id="GO:0006412">
    <property type="term" value="P:translation"/>
    <property type="evidence" value="ECO:0007669"/>
    <property type="project" value="InterPro"/>
</dbReference>
<feature type="compositionally biased region" description="Gly residues" evidence="5">
    <location>
        <begin position="112"/>
        <end position="124"/>
    </location>
</feature>
<reference evidence="7" key="1">
    <citation type="journal article" date="2013" name="Proc. Natl. Acad. Sci. U.S.A.">
        <title>Genome structure and metabolic features in the red seaweed Chondrus crispus shed light on evolution of the Archaeplastida.</title>
        <authorList>
            <person name="Collen J."/>
            <person name="Porcel B."/>
            <person name="Carre W."/>
            <person name="Ball S.G."/>
            <person name="Chaparro C."/>
            <person name="Tonon T."/>
            <person name="Barbeyron T."/>
            <person name="Michel G."/>
            <person name="Noel B."/>
            <person name="Valentin K."/>
            <person name="Elias M."/>
            <person name="Artiguenave F."/>
            <person name="Arun A."/>
            <person name="Aury J.M."/>
            <person name="Barbosa-Neto J.F."/>
            <person name="Bothwell J.H."/>
            <person name="Bouget F.Y."/>
            <person name="Brillet L."/>
            <person name="Cabello-Hurtado F."/>
            <person name="Capella-Gutierrez S."/>
            <person name="Charrier B."/>
            <person name="Cladiere L."/>
            <person name="Cock J.M."/>
            <person name="Coelho S.M."/>
            <person name="Colleoni C."/>
            <person name="Czjzek M."/>
            <person name="Da Silva C."/>
            <person name="Delage L."/>
            <person name="Denoeud F."/>
            <person name="Deschamps P."/>
            <person name="Dittami S.M."/>
            <person name="Gabaldon T."/>
            <person name="Gachon C.M."/>
            <person name="Groisillier A."/>
            <person name="Herve C."/>
            <person name="Jabbari K."/>
            <person name="Katinka M."/>
            <person name="Kloareg B."/>
            <person name="Kowalczyk N."/>
            <person name="Labadie K."/>
            <person name="Leblanc C."/>
            <person name="Lopez P.J."/>
            <person name="McLachlan D.H."/>
            <person name="Meslet-Cladiere L."/>
            <person name="Moustafa A."/>
            <person name="Nehr Z."/>
            <person name="Nyvall Collen P."/>
            <person name="Panaud O."/>
            <person name="Partensky F."/>
            <person name="Poulain J."/>
            <person name="Rensing S.A."/>
            <person name="Rousvoal S."/>
            <person name="Samson G."/>
            <person name="Symeonidi A."/>
            <person name="Weissenbach J."/>
            <person name="Zambounis A."/>
            <person name="Wincker P."/>
            <person name="Boyen C."/>
        </authorList>
    </citation>
    <scope>NUCLEOTIDE SEQUENCE [LARGE SCALE GENOMIC DNA]</scope>
    <source>
        <strain evidence="7">cv. Stackhouse</strain>
    </source>
</reference>
<dbReference type="GeneID" id="17320980"/>
<evidence type="ECO:0000256" key="2">
    <source>
        <dbReference type="ARBA" id="ARBA00022980"/>
    </source>
</evidence>
<dbReference type="STRING" id="2769.R7Q7L5"/>
<gene>
    <name evidence="6" type="ORF">CHC_T00008627001</name>
</gene>
<name>R7Q7L5_CHOCR</name>
<evidence type="ECO:0000313" key="6">
    <source>
        <dbReference type="EMBL" id="CDF33460.1"/>
    </source>
</evidence>
<keyword evidence="2 4" id="KW-0689">Ribosomal protein</keyword>
<dbReference type="KEGG" id="ccp:CHC_T00008627001"/>
<comment type="similarity">
    <text evidence="1 4">Belongs to the eukaryotic ribosomal protein eS26 family.</text>
</comment>
<dbReference type="EMBL" id="HG001647">
    <property type="protein sequence ID" value="CDF33460.1"/>
    <property type="molecule type" value="Genomic_DNA"/>
</dbReference>
<organism evidence="6 7">
    <name type="scientific">Chondrus crispus</name>
    <name type="common">Carrageen Irish moss</name>
    <name type="synonym">Polymorpha crispa</name>
    <dbReference type="NCBI Taxonomy" id="2769"/>
    <lineage>
        <taxon>Eukaryota</taxon>
        <taxon>Rhodophyta</taxon>
        <taxon>Florideophyceae</taxon>
        <taxon>Rhodymeniophycidae</taxon>
        <taxon>Gigartinales</taxon>
        <taxon>Gigartinaceae</taxon>
        <taxon>Chondrus</taxon>
    </lineage>
</organism>
<evidence type="ECO:0000256" key="1">
    <source>
        <dbReference type="ARBA" id="ARBA00008596"/>
    </source>
</evidence>
<proteinExistence type="inferred from homology"/>
<accession>R7Q7L5</accession>
<dbReference type="RefSeq" id="XP_005713263.1">
    <property type="nucleotide sequence ID" value="XM_005713206.1"/>
</dbReference>
<keyword evidence="7" id="KW-1185">Reference proteome</keyword>
<evidence type="ECO:0000256" key="3">
    <source>
        <dbReference type="ARBA" id="ARBA00023274"/>
    </source>
</evidence>
<evidence type="ECO:0000313" key="7">
    <source>
        <dbReference type="Proteomes" id="UP000012073"/>
    </source>
</evidence>
<dbReference type="InterPro" id="IPR038551">
    <property type="entry name" value="Ribosomal_eS26_sf"/>
</dbReference>
<dbReference type="OrthoDB" id="10262653at2759"/>
<dbReference type="PANTHER" id="PTHR12538:SF0">
    <property type="entry name" value="40S RIBOSOMAL PROTEIN S26"/>
    <property type="match status" value="1"/>
</dbReference>
<dbReference type="GO" id="GO:0003729">
    <property type="term" value="F:mRNA binding"/>
    <property type="evidence" value="ECO:0007669"/>
    <property type="project" value="TreeGrafter"/>
</dbReference>
<keyword evidence="3 4" id="KW-0687">Ribonucleoprotein</keyword>
<dbReference type="InterPro" id="IPR000892">
    <property type="entry name" value="Ribosomal_eS26"/>
</dbReference>
<dbReference type="Pfam" id="PF01283">
    <property type="entry name" value="Ribosomal_S26e"/>
    <property type="match status" value="1"/>
</dbReference>
<sequence>MTVKRRNHGRNRHGRNHTHLVVCDGCGCKPAKDKAIKRFTVRNIVDKSSLRDLNEACVIDEYELPKFYIKLHYCVSCAVHRKTVRPRARVERSNRVNPRQAMMEKYRQQGDKSGGQRPGQAGGK</sequence>
<dbReference type="Gene3D" id="3.30.1740.20">
    <property type="entry name" value="Ribosomal protein S26e"/>
    <property type="match status" value="1"/>
</dbReference>
<dbReference type="OMA" id="KCYCVSC"/>
<dbReference type="Proteomes" id="UP000012073">
    <property type="component" value="Unassembled WGS sequence"/>
</dbReference>
<dbReference type="GO" id="GO:0003735">
    <property type="term" value="F:structural constituent of ribosome"/>
    <property type="evidence" value="ECO:0007669"/>
    <property type="project" value="InterPro"/>
</dbReference>
<protein>
    <recommendedName>
        <fullName evidence="4">40S ribosomal protein S26</fullName>
    </recommendedName>
</protein>
<evidence type="ECO:0000256" key="5">
    <source>
        <dbReference type="SAM" id="MobiDB-lite"/>
    </source>
</evidence>
<dbReference type="AlphaFoldDB" id="R7Q7L5"/>
<dbReference type="GO" id="GO:0022627">
    <property type="term" value="C:cytosolic small ribosomal subunit"/>
    <property type="evidence" value="ECO:0007669"/>
    <property type="project" value="TreeGrafter"/>
</dbReference>